<reference evidence="12" key="2">
    <citation type="journal article" date="2021" name="PeerJ">
        <title>Extensive microbial diversity within the chicken gut microbiome revealed by metagenomics and culture.</title>
        <authorList>
            <person name="Gilroy R."/>
            <person name="Ravi A."/>
            <person name="Getino M."/>
            <person name="Pursley I."/>
            <person name="Horton D.L."/>
            <person name="Alikhan N.F."/>
            <person name="Baker D."/>
            <person name="Gharbi K."/>
            <person name="Hall N."/>
            <person name="Watson M."/>
            <person name="Adriaenssens E.M."/>
            <person name="Foster-Nyarko E."/>
            <person name="Jarju S."/>
            <person name="Secka A."/>
            <person name="Antonio M."/>
            <person name="Oren A."/>
            <person name="Chaudhuri R.R."/>
            <person name="La Ragione R."/>
            <person name="Hildebrand F."/>
            <person name="Pallen M.J."/>
        </authorList>
    </citation>
    <scope>NUCLEOTIDE SEQUENCE</scope>
    <source>
        <strain evidence="12">ChiHcec3-6078</strain>
    </source>
</reference>
<dbReference type="PRINTS" id="PR01713">
    <property type="entry name" value="NUCEPIMERASE"/>
</dbReference>
<comment type="caution">
    <text evidence="12">The sequence shown here is derived from an EMBL/GenBank/DDBJ whole genome shotgun (WGS) entry which is preliminary data.</text>
</comment>
<comment type="catalytic activity">
    <reaction evidence="1 10">
        <text>UDP-alpha-D-glucose = UDP-alpha-D-galactose</text>
        <dbReference type="Rhea" id="RHEA:22168"/>
        <dbReference type="ChEBI" id="CHEBI:58885"/>
        <dbReference type="ChEBI" id="CHEBI:66914"/>
        <dbReference type="EC" id="5.1.3.2"/>
    </reaction>
</comment>
<dbReference type="GO" id="GO:0006012">
    <property type="term" value="P:galactose metabolic process"/>
    <property type="evidence" value="ECO:0007669"/>
    <property type="project" value="UniProtKB-KW"/>
</dbReference>
<evidence type="ECO:0000256" key="9">
    <source>
        <dbReference type="ARBA" id="ARBA00023235"/>
    </source>
</evidence>
<evidence type="ECO:0000259" key="11">
    <source>
        <dbReference type="Pfam" id="PF01370"/>
    </source>
</evidence>
<dbReference type="InterPro" id="IPR036291">
    <property type="entry name" value="NAD(P)-bd_dom_sf"/>
</dbReference>
<dbReference type="SUPFAM" id="SSF51735">
    <property type="entry name" value="NAD(P)-binding Rossmann-fold domains"/>
    <property type="match status" value="1"/>
</dbReference>
<dbReference type="NCBIfam" id="TIGR01179">
    <property type="entry name" value="galE"/>
    <property type="match status" value="1"/>
</dbReference>
<evidence type="ECO:0000256" key="2">
    <source>
        <dbReference type="ARBA" id="ARBA00001911"/>
    </source>
</evidence>
<dbReference type="AlphaFoldDB" id="A0A9D1I221"/>
<protein>
    <recommendedName>
        <fullName evidence="6 10">UDP-glucose 4-epimerase</fullName>
        <ecNumber evidence="5 10">5.1.3.2</ecNumber>
    </recommendedName>
</protein>
<evidence type="ECO:0000256" key="1">
    <source>
        <dbReference type="ARBA" id="ARBA00000083"/>
    </source>
</evidence>
<comment type="cofactor">
    <cofactor evidence="2 10">
        <name>NAD(+)</name>
        <dbReference type="ChEBI" id="CHEBI:57540"/>
    </cofactor>
</comment>
<comment type="subunit">
    <text evidence="10">Homodimer.</text>
</comment>
<dbReference type="PANTHER" id="PTHR43725">
    <property type="entry name" value="UDP-GLUCOSE 4-EPIMERASE"/>
    <property type="match status" value="1"/>
</dbReference>
<evidence type="ECO:0000256" key="4">
    <source>
        <dbReference type="ARBA" id="ARBA00007637"/>
    </source>
</evidence>
<evidence type="ECO:0000256" key="3">
    <source>
        <dbReference type="ARBA" id="ARBA00004947"/>
    </source>
</evidence>
<dbReference type="EC" id="5.1.3.2" evidence="5 10"/>
<proteinExistence type="inferred from homology"/>
<dbReference type="Pfam" id="PF01370">
    <property type="entry name" value="Epimerase"/>
    <property type="match status" value="1"/>
</dbReference>
<evidence type="ECO:0000256" key="8">
    <source>
        <dbReference type="ARBA" id="ARBA00023144"/>
    </source>
</evidence>
<accession>A0A9D1I221</accession>
<keyword evidence="9 10" id="KW-0413">Isomerase</keyword>
<keyword evidence="7 10" id="KW-0520">NAD</keyword>
<comment type="similarity">
    <text evidence="4 10">Belongs to the NAD(P)-dependent epimerase/dehydratase family.</text>
</comment>
<dbReference type="EMBL" id="DVMP01000065">
    <property type="protein sequence ID" value="HIU25470.1"/>
    <property type="molecule type" value="Genomic_DNA"/>
</dbReference>
<evidence type="ECO:0000256" key="5">
    <source>
        <dbReference type="ARBA" id="ARBA00013189"/>
    </source>
</evidence>
<comment type="pathway">
    <text evidence="3 10">Carbohydrate metabolism; galactose metabolism.</text>
</comment>
<dbReference type="Proteomes" id="UP000824090">
    <property type="component" value="Unassembled WGS sequence"/>
</dbReference>
<evidence type="ECO:0000313" key="12">
    <source>
        <dbReference type="EMBL" id="HIU25470.1"/>
    </source>
</evidence>
<dbReference type="CDD" id="cd05247">
    <property type="entry name" value="UDP_G4E_1_SDR_e"/>
    <property type="match status" value="1"/>
</dbReference>
<organism evidence="12 13">
    <name type="scientific">Candidatus Allocopromorpha excrementigallinarum</name>
    <dbReference type="NCBI Taxonomy" id="2840742"/>
    <lineage>
        <taxon>Bacteria</taxon>
        <taxon>Bacillati</taxon>
        <taxon>Bacillota</taxon>
        <taxon>Clostridia</taxon>
        <taxon>Eubacteriales</taxon>
        <taxon>Eubacteriaceae</taxon>
        <taxon>Eubacteriaceae incertae sedis</taxon>
        <taxon>Candidatus Allocopromorpha</taxon>
    </lineage>
</organism>
<dbReference type="GO" id="GO:0005829">
    <property type="term" value="C:cytosol"/>
    <property type="evidence" value="ECO:0007669"/>
    <property type="project" value="TreeGrafter"/>
</dbReference>
<feature type="domain" description="NAD-dependent epimerase/dehydratase" evidence="11">
    <location>
        <begin position="3"/>
        <end position="261"/>
    </location>
</feature>
<sequence>MTVLVAGGAGYIGSHTVTELMSRGFDVVIADDFRGSSRKTLQGIEAITGKRCLCWEGDLRDYDSVSAAFSQWRPETVINFAAYKSIGESVEEPLKYYDNNLRVMINLCRAMEEHRAERMIFSSSATVYGSGSSPMGEECQASETLNPYGETKKICERILMDFNRAHPSKDVCILRYFNPVGAHSSGLIGESSEGRVTNLMPLICMTAAGKAGPLKVYGQDYPTPDGTGVRDYIHVTDVAAGHVAAMSFLKEHKGVHVFNLGTGRGISVLEMIKAFERVNRVKVPYKVVSRRPGDVAECYASVEKAEKVLGWRARLDIEDMVRDAWRFETMEQQDVF</sequence>
<evidence type="ECO:0000313" key="13">
    <source>
        <dbReference type="Proteomes" id="UP000824090"/>
    </source>
</evidence>
<keyword evidence="10" id="KW-0119">Carbohydrate metabolism</keyword>
<dbReference type="GO" id="GO:0003978">
    <property type="term" value="F:UDP-glucose 4-epimerase activity"/>
    <property type="evidence" value="ECO:0007669"/>
    <property type="project" value="UniProtKB-UniRule"/>
</dbReference>
<reference evidence="12" key="1">
    <citation type="submission" date="2020-10" db="EMBL/GenBank/DDBJ databases">
        <authorList>
            <person name="Gilroy R."/>
        </authorList>
    </citation>
    <scope>NUCLEOTIDE SEQUENCE</scope>
    <source>
        <strain evidence="12">ChiHcec3-6078</strain>
    </source>
</reference>
<evidence type="ECO:0000256" key="10">
    <source>
        <dbReference type="RuleBase" id="RU366046"/>
    </source>
</evidence>
<dbReference type="PANTHER" id="PTHR43725:SF47">
    <property type="entry name" value="UDP-GLUCOSE 4-EPIMERASE"/>
    <property type="match status" value="1"/>
</dbReference>
<dbReference type="InterPro" id="IPR001509">
    <property type="entry name" value="Epimerase_deHydtase"/>
</dbReference>
<gene>
    <name evidence="12" type="primary">galE</name>
    <name evidence="12" type="ORF">IAC50_03085</name>
</gene>
<dbReference type="InterPro" id="IPR005886">
    <property type="entry name" value="UDP_G4E"/>
</dbReference>
<evidence type="ECO:0000256" key="6">
    <source>
        <dbReference type="ARBA" id="ARBA00018569"/>
    </source>
</evidence>
<evidence type="ECO:0000256" key="7">
    <source>
        <dbReference type="ARBA" id="ARBA00023027"/>
    </source>
</evidence>
<dbReference type="Gene3D" id="3.90.25.10">
    <property type="entry name" value="UDP-galactose 4-epimerase, domain 1"/>
    <property type="match status" value="1"/>
</dbReference>
<dbReference type="Gene3D" id="3.40.50.720">
    <property type="entry name" value="NAD(P)-binding Rossmann-like Domain"/>
    <property type="match status" value="1"/>
</dbReference>
<name>A0A9D1I221_9FIRM</name>
<keyword evidence="8" id="KW-0299">Galactose metabolism</keyword>